<dbReference type="InterPro" id="IPR003439">
    <property type="entry name" value="ABC_transporter-like_ATP-bd"/>
</dbReference>
<dbReference type="GO" id="GO:0005524">
    <property type="term" value="F:ATP binding"/>
    <property type="evidence" value="ECO:0007669"/>
    <property type="project" value="UniProtKB-KW"/>
</dbReference>
<evidence type="ECO:0000256" key="4">
    <source>
        <dbReference type="ARBA" id="ARBA00022840"/>
    </source>
</evidence>
<dbReference type="Pfam" id="PF00005">
    <property type="entry name" value="ABC_tran"/>
    <property type="match status" value="1"/>
</dbReference>
<dbReference type="GO" id="GO:0015658">
    <property type="term" value="F:branched-chain amino acid transmembrane transporter activity"/>
    <property type="evidence" value="ECO:0007669"/>
    <property type="project" value="TreeGrafter"/>
</dbReference>
<dbReference type="RefSeq" id="WP_340329289.1">
    <property type="nucleotide sequence ID" value="NZ_JAZHOF010000003.1"/>
</dbReference>
<accession>A0AAW9RRR6</accession>
<dbReference type="CDD" id="cd03224">
    <property type="entry name" value="ABC_TM1139_LivF_branched"/>
    <property type="match status" value="1"/>
</dbReference>
<keyword evidence="3" id="KW-0547">Nucleotide-binding</keyword>
<dbReference type="Proteomes" id="UP001378188">
    <property type="component" value="Unassembled WGS sequence"/>
</dbReference>
<evidence type="ECO:0000313" key="8">
    <source>
        <dbReference type="Proteomes" id="UP001378188"/>
    </source>
</evidence>
<dbReference type="GO" id="GO:0016887">
    <property type="term" value="F:ATP hydrolysis activity"/>
    <property type="evidence" value="ECO:0007669"/>
    <property type="project" value="InterPro"/>
</dbReference>
<organism evidence="7 8">
    <name type="scientific">Microbaculum marinum</name>
    <dbReference type="NCBI Taxonomy" id="1764581"/>
    <lineage>
        <taxon>Bacteria</taxon>
        <taxon>Pseudomonadati</taxon>
        <taxon>Pseudomonadota</taxon>
        <taxon>Alphaproteobacteria</taxon>
        <taxon>Hyphomicrobiales</taxon>
        <taxon>Tepidamorphaceae</taxon>
        <taxon>Microbaculum</taxon>
    </lineage>
</organism>
<dbReference type="InterPro" id="IPR052156">
    <property type="entry name" value="BCAA_Transport_ATP-bd_LivF"/>
</dbReference>
<dbReference type="PROSITE" id="PS50893">
    <property type="entry name" value="ABC_TRANSPORTER_2"/>
    <property type="match status" value="1"/>
</dbReference>
<reference evidence="7 8" key="1">
    <citation type="submission" date="2024-02" db="EMBL/GenBank/DDBJ databases">
        <title>Genome analysis and characterization of Microbaculum marinisediminis sp. nov., isolated from marine sediment.</title>
        <authorList>
            <person name="Du Z.-J."/>
            <person name="Ye Y.-Q."/>
            <person name="Zhang Z.-R."/>
            <person name="Yuan S.-M."/>
            <person name="Zhang X.-Y."/>
        </authorList>
    </citation>
    <scope>NUCLEOTIDE SEQUENCE [LARGE SCALE GENOMIC DNA]</scope>
    <source>
        <strain evidence="7 8">SDUM1044001</strain>
    </source>
</reference>
<keyword evidence="2" id="KW-0813">Transport</keyword>
<dbReference type="GO" id="GO:0015807">
    <property type="term" value="P:L-amino acid transport"/>
    <property type="evidence" value="ECO:0007669"/>
    <property type="project" value="TreeGrafter"/>
</dbReference>
<dbReference type="InterPro" id="IPR017871">
    <property type="entry name" value="ABC_transporter-like_CS"/>
</dbReference>
<dbReference type="SMART" id="SM00382">
    <property type="entry name" value="AAA"/>
    <property type="match status" value="1"/>
</dbReference>
<dbReference type="Gene3D" id="3.40.50.300">
    <property type="entry name" value="P-loop containing nucleotide triphosphate hydrolases"/>
    <property type="match status" value="1"/>
</dbReference>
<evidence type="ECO:0000256" key="5">
    <source>
        <dbReference type="ARBA" id="ARBA00022970"/>
    </source>
</evidence>
<evidence type="ECO:0000313" key="7">
    <source>
        <dbReference type="EMBL" id="MEJ8571590.1"/>
    </source>
</evidence>
<dbReference type="PANTHER" id="PTHR43820:SF5">
    <property type="entry name" value="HIGH-AFFINITY BRANCHED-CHAIN AMINO ACID TRANSPORT ATP-BINDING PROTEIN"/>
    <property type="match status" value="1"/>
</dbReference>
<keyword evidence="5" id="KW-0029">Amino-acid transport</keyword>
<keyword evidence="8" id="KW-1185">Reference proteome</keyword>
<comment type="caution">
    <text evidence="7">The sequence shown here is derived from an EMBL/GenBank/DDBJ whole genome shotgun (WGS) entry which is preliminary data.</text>
</comment>
<proteinExistence type="inferred from homology"/>
<evidence type="ECO:0000256" key="3">
    <source>
        <dbReference type="ARBA" id="ARBA00022741"/>
    </source>
</evidence>
<dbReference type="PANTHER" id="PTHR43820">
    <property type="entry name" value="HIGH-AFFINITY BRANCHED-CHAIN AMINO ACID TRANSPORT ATP-BINDING PROTEIN LIVF"/>
    <property type="match status" value="1"/>
</dbReference>
<evidence type="ECO:0000256" key="2">
    <source>
        <dbReference type="ARBA" id="ARBA00022448"/>
    </source>
</evidence>
<dbReference type="InterPro" id="IPR027417">
    <property type="entry name" value="P-loop_NTPase"/>
</dbReference>
<dbReference type="PROSITE" id="PS00211">
    <property type="entry name" value="ABC_TRANSPORTER_1"/>
    <property type="match status" value="1"/>
</dbReference>
<dbReference type="EMBL" id="JAZHOF010000003">
    <property type="protein sequence ID" value="MEJ8571590.1"/>
    <property type="molecule type" value="Genomic_DNA"/>
</dbReference>
<evidence type="ECO:0000256" key="1">
    <source>
        <dbReference type="ARBA" id="ARBA00005417"/>
    </source>
</evidence>
<keyword evidence="4 7" id="KW-0067">ATP-binding</keyword>
<sequence>MSVLLAFDQVDAYYSQARILNGVSFEVGAGERVAILGRNGVGKTTVVNTLCGIADIHAGAIKLGGKRYTDVPHYLAARSGIAIVLQGRGIIPNLTIEENLMLGGAVDRPGRWNLDTVYELFPILGERRRNPGLGLSGGQQQMLAIGRALMANPELLVLDEPSEGLAPVIIDELAELFRHVADEGTAIMLIEQNINLIQRVAARYYVLSKGSVTESGDLAGMTTQQLQDHITI</sequence>
<dbReference type="AlphaFoldDB" id="A0AAW9RRR6"/>
<feature type="domain" description="ABC transporter" evidence="6">
    <location>
        <begin position="5"/>
        <end position="232"/>
    </location>
</feature>
<dbReference type="InterPro" id="IPR003593">
    <property type="entry name" value="AAA+_ATPase"/>
</dbReference>
<protein>
    <submittedName>
        <fullName evidence="7">ABC transporter ATP-binding protein</fullName>
    </submittedName>
</protein>
<evidence type="ECO:0000259" key="6">
    <source>
        <dbReference type="PROSITE" id="PS50893"/>
    </source>
</evidence>
<comment type="similarity">
    <text evidence="1">Belongs to the ABC transporter superfamily.</text>
</comment>
<name>A0AAW9RRR6_9HYPH</name>
<dbReference type="SUPFAM" id="SSF52540">
    <property type="entry name" value="P-loop containing nucleoside triphosphate hydrolases"/>
    <property type="match status" value="1"/>
</dbReference>
<gene>
    <name evidence="7" type="ORF">V3328_08905</name>
</gene>